<proteinExistence type="predicted"/>
<organism evidence="4">
    <name type="scientific">Absidia glauca</name>
    <name type="common">Pin mould</name>
    <dbReference type="NCBI Taxonomy" id="4829"/>
    <lineage>
        <taxon>Eukaryota</taxon>
        <taxon>Fungi</taxon>
        <taxon>Fungi incertae sedis</taxon>
        <taxon>Mucoromycota</taxon>
        <taxon>Mucoromycotina</taxon>
        <taxon>Mucoromycetes</taxon>
        <taxon>Mucorales</taxon>
        <taxon>Cunninghamellaceae</taxon>
        <taxon>Absidia</taxon>
    </lineage>
</organism>
<dbReference type="SUPFAM" id="SSF48452">
    <property type="entry name" value="TPR-like"/>
    <property type="match status" value="1"/>
</dbReference>
<dbReference type="Proteomes" id="UP000078561">
    <property type="component" value="Unassembled WGS sequence"/>
</dbReference>
<keyword evidence="5" id="KW-1185">Reference proteome</keyword>
<feature type="domain" description="F-box" evidence="3">
    <location>
        <begin position="195"/>
        <end position="242"/>
    </location>
</feature>
<dbReference type="EMBL" id="LT553804">
    <property type="protein sequence ID" value="SAM02332.1"/>
    <property type="molecule type" value="Genomic_DNA"/>
</dbReference>
<evidence type="ECO:0000256" key="2">
    <source>
        <dbReference type="SAM" id="SignalP"/>
    </source>
</evidence>
<feature type="signal peptide" evidence="2">
    <location>
        <begin position="1"/>
        <end position="18"/>
    </location>
</feature>
<protein>
    <recommendedName>
        <fullName evidence="3">F-box domain-containing protein</fullName>
    </recommendedName>
</protein>
<dbReference type="InterPro" id="IPR001810">
    <property type="entry name" value="F-box_dom"/>
</dbReference>
<dbReference type="Gene3D" id="1.25.40.10">
    <property type="entry name" value="Tetratricopeptide repeat domain"/>
    <property type="match status" value="1"/>
</dbReference>
<dbReference type="InterPro" id="IPR011990">
    <property type="entry name" value="TPR-like_helical_dom_sf"/>
</dbReference>
<feature type="region of interest" description="Disordered" evidence="1">
    <location>
        <begin position="523"/>
        <end position="545"/>
    </location>
</feature>
<dbReference type="Gene3D" id="3.80.10.10">
    <property type="entry name" value="Ribonuclease Inhibitor"/>
    <property type="match status" value="2"/>
</dbReference>
<dbReference type="PANTHER" id="PTHR13318">
    <property type="entry name" value="PARTNER OF PAIRED, ISOFORM B-RELATED"/>
    <property type="match status" value="1"/>
</dbReference>
<dbReference type="InParanoid" id="A0A168PG91"/>
<dbReference type="SUPFAM" id="SSF52047">
    <property type="entry name" value="RNI-like"/>
    <property type="match status" value="1"/>
</dbReference>
<dbReference type="STRING" id="4829.A0A168PG91"/>
<feature type="chain" id="PRO_5007899638" description="F-box domain-containing protein" evidence="2">
    <location>
        <begin position="19"/>
        <end position="739"/>
    </location>
</feature>
<dbReference type="CDD" id="cd09917">
    <property type="entry name" value="F-box_SF"/>
    <property type="match status" value="1"/>
</dbReference>
<name>A0A168PG91_ABSGL</name>
<sequence>MASVILLVSTYLSRFVSSQLAAKNTLVYTIQQEGEQLIQHGHYVLAYRLFVGLHDLLQRLDPQQSQQWQQQRDLQLCLRYQLICLHHLGKHQQALDLCNTVTKSNPTSTWYDIAADIYTKQLRFDEALVMVQRYSAHLLPDHSEPRWNEVRLQERILYEGIQQRQQREMAPLDDSTLLTLDSTPAPTDIATADKLDLVYRLPYDLVCSIFSRLPLNNLVTCAKVNRTWRRLIVSNPLFWQHLILYHKPLPNHIIDLYLSRLQCAPLLSLRIQNEQDVETVLATLCKSNCSQLDELECASLQCATKECWYLFRQVIISAGRALRILRLGSSNFKLDNIILLASESCAGLEILDLNDCFVSVGNYPSLVPTSPSLQPSDDSGFLQRLEHFGGLFSDTYIDSIALLPPLALRQLRLSGIHGLTATHLAAILLRCPDLIELTLENCMVNIIPVINILCYSCPRLEQLHYHRNNFGKLPITESSLSPIPSSSPRWQRRWQRFQSSLETTTETMTARNRQLASNIATDGATSTQHHYDHQNTPLSAPHSTTYSSYRNDKDRSFWKQLSLKQTRSLTDDLLHFILVDSYHTVEHLDLTGNTQLGDNCIYNMIQQGQGHQHHMGRRQWALSAMVECSFANCLKITELGLCSFVEHAPRLLRLDLSGLSGVTDVVLLSIALHCPSLSSLRLCHCRSITDSGIRCFIDKVQQLHTIGKPWLLQQVDLAHTNISLDSWTYLMCHIQQNGI</sequence>
<dbReference type="GO" id="GO:0019005">
    <property type="term" value="C:SCF ubiquitin ligase complex"/>
    <property type="evidence" value="ECO:0007669"/>
    <property type="project" value="TreeGrafter"/>
</dbReference>
<dbReference type="PROSITE" id="PS50181">
    <property type="entry name" value="FBOX"/>
    <property type="match status" value="1"/>
</dbReference>
<accession>A0A168PG91</accession>
<dbReference type="SUPFAM" id="SSF81383">
    <property type="entry name" value="F-box domain"/>
    <property type="match status" value="1"/>
</dbReference>
<evidence type="ECO:0000259" key="3">
    <source>
        <dbReference type="PROSITE" id="PS50181"/>
    </source>
</evidence>
<dbReference type="InterPro" id="IPR006553">
    <property type="entry name" value="Leu-rich_rpt_Cys-con_subtyp"/>
</dbReference>
<evidence type="ECO:0000256" key="1">
    <source>
        <dbReference type="SAM" id="MobiDB-lite"/>
    </source>
</evidence>
<reference evidence="4" key="1">
    <citation type="submission" date="2016-04" db="EMBL/GenBank/DDBJ databases">
        <authorList>
            <person name="Evans L.H."/>
            <person name="Alamgir A."/>
            <person name="Owens N."/>
            <person name="Weber N.D."/>
            <person name="Virtaneva K."/>
            <person name="Barbian K."/>
            <person name="Babar A."/>
            <person name="Rosenke K."/>
        </authorList>
    </citation>
    <scope>NUCLEOTIDE SEQUENCE [LARGE SCALE GENOMIC DNA]</scope>
    <source>
        <strain evidence="4">CBS 101.48</strain>
    </source>
</reference>
<dbReference type="SMART" id="SM00256">
    <property type="entry name" value="FBOX"/>
    <property type="match status" value="1"/>
</dbReference>
<dbReference type="AlphaFoldDB" id="A0A168PG91"/>
<dbReference type="Gene3D" id="1.20.1280.50">
    <property type="match status" value="1"/>
</dbReference>
<dbReference type="Pfam" id="PF12937">
    <property type="entry name" value="F-box-like"/>
    <property type="match status" value="1"/>
</dbReference>
<evidence type="ECO:0000313" key="4">
    <source>
        <dbReference type="EMBL" id="SAM02332.1"/>
    </source>
</evidence>
<dbReference type="OMA" id="EYERNRY"/>
<dbReference type="InterPro" id="IPR036047">
    <property type="entry name" value="F-box-like_dom_sf"/>
</dbReference>
<dbReference type="GO" id="GO:0031146">
    <property type="term" value="P:SCF-dependent proteasomal ubiquitin-dependent protein catabolic process"/>
    <property type="evidence" value="ECO:0007669"/>
    <property type="project" value="TreeGrafter"/>
</dbReference>
<gene>
    <name evidence="4" type="primary">ABSGL_08111.1 scaffold 9591</name>
</gene>
<dbReference type="OrthoDB" id="629492at2759"/>
<dbReference type="SMART" id="SM00367">
    <property type="entry name" value="LRR_CC"/>
    <property type="match status" value="2"/>
</dbReference>
<keyword evidence="2" id="KW-0732">Signal</keyword>
<dbReference type="InterPro" id="IPR032675">
    <property type="entry name" value="LRR_dom_sf"/>
</dbReference>
<evidence type="ECO:0000313" key="5">
    <source>
        <dbReference type="Proteomes" id="UP000078561"/>
    </source>
</evidence>